<gene>
    <name evidence="1" type="ORF">KQ910_18370</name>
</gene>
<comment type="caution">
    <text evidence="1">The sequence shown here is derived from an EMBL/GenBank/DDBJ whole genome shotgun (WGS) entry which is preliminary data.</text>
</comment>
<accession>A0ABS6IRD3</accession>
<evidence type="ECO:0000313" key="2">
    <source>
        <dbReference type="Proteomes" id="UP000727907"/>
    </source>
</evidence>
<dbReference type="EMBL" id="JAHOPB010000002">
    <property type="protein sequence ID" value="MBU8875745.1"/>
    <property type="molecule type" value="Genomic_DNA"/>
</dbReference>
<protein>
    <submittedName>
        <fullName evidence="1">Uncharacterized protein</fullName>
    </submittedName>
</protein>
<keyword evidence="2" id="KW-1185">Reference proteome</keyword>
<name>A0ABS6IRD3_9HYPH</name>
<dbReference type="RefSeq" id="WP_216964037.1">
    <property type="nucleotide sequence ID" value="NZ_JAHOPB010000002.1"/>
</dbReference>
<reference evidence="1 2" key="1">
    <citation type="submission" date="2021-06" db="EMBL/GenBank/DDBJ databases">
        <authorList>
            <person name="Lee D.H."/>
        </authorList>
    </citation>
    <scope>NUCLEOTIDE SEQUENCE [LARGE SCALE GENOMIC DNA]</scope>
    <source>
        <strain evidence="1 2">MMS21-HV4-11</strain>
    </source>
</reference>
<sequence>MAIIDAVPPDFQPACLLYDYALESLFKGIVVAKDPSMIHDLKLAVPTTHALVALSKEADFSITSTDEDNLDRLTVITTWSGRYPVARDIQKWHGVPLDRAAIFPLSIRSVAEIQELVARIPQEPENLPLATRPSINAGRI</sequence>
<evidence type="ECO:0000313" key="1">
    <source>
        <dbReference type="EMBL" id="MBU8875745.1"/>
    </source>
</evidence>
<dbReference type="Proteomes" id="UP000727907">
    <property type="component" value="Unassembled WGS sequence"/>
</dbReference>
<organism evidence="1 2">
    <name type="scientific">Reyranella humidisoli</name>
    <dbReference type="NCBI Taxonomy" id="2849149"/>
    <lineage>
        <taxon>Bacteria</taxon>
        <taxon>Pseudomonadati</taxon>
        <taxon>Pseudomonadota</taxon>
        <taxon>Alphaproteobacteria</taxon>
        <taxon>Hyphomicrobiales</taxon>
        <taxon>Reyranellaceae</taxon>
        <taxon>Reyranella</taxon>
    </lineage>
</organism>
<proteinExistence type="predicted"/>